<dbReference type="PANTHER" id="PTHR13966:SF17">
    <property type="entry name" value="ENDONUCLEASE-RELATED"/>
    <property type="match status" value="1"/>
</dbReference>
<evidence type="ECO:0000256" key="2">
    <source>
        <dbReference type="ARBA" id="ARBA00022722"/>
    </source>
</evidence>
<dbReference type="InParanoid" id="B3LV90"/>
<dbReference type="Proteomes" id="UP000007801">
    <property type="component" value="Unassembled WGS sequence"/>
</dbReference>
<dbReference type="Pfam" id="PF01223">
    <property type="entry name" value="Endonuclease_NS"/>
    <property type="match status" value="1"/>
</dbReference>
<proteinExistence type="inferred from homology"/>
<dbReference type="GO" id="GO:0005634">
    <property type="term" value="C:nucleus"/>
    <property type="evidence" value="ECO:0007669"/>
    <property type="project" value="TreeGrafter"/>
</dbReference>
<dbReference type="InterPro" id="IPR044925">
    <property type="entry name" value="His-Me_finger_sf"/>
</dbReference>
<dbReference type="OrthoDB" id="8194122at2759"/>
<evidence type="ECO:0000259" key="6">
    <source>
        <dbReference type="SMART" id="SM00892"/>
    </source>
</evidence>
<dbReference type="KEGG" id="dan:6499229"/>
<reference evidence="7 8" key="1">
    <citation type="journal article" date="2007" name="Nature">
        <title>Evolution of genes and genomes on the Drosophila phylogeny.</title>
        <authorList>
            <consortium name="Drosophila 12 Genomes Consortium"/>
            <person name="Clark A.G."/>
            <person name="Eisen M.B."/>
            <person name="Smith D.R."/>
            <person name="Bergman C.M."/>
            <person name="Oliver B."/>
            <person name="Markow T.A."/>
            <person name="Kaufman T.C."/>
            <person name="Kellis M."/>
            <person name="Gelbart W."/>
            <person name="Iyer V.N."/>
            <person name="Pollard D.A."/>
            <person name="Sackton T.B."/>
            <person name="Larracuente A.M."/>
            <person name="Singh N.D."/>
            <person name="Abad J.P."/>
            <person name="Abt D.N."/>
            <person name="Adryan B."/>
            <person name="Aguade M."/>
            <person name="Akashi H."/>
            <person name="Anderson W.W."/>
            <person name="Aquadro C.F."/>
            <person name="Ardell D.H."/>
            <person name="Arguello R."/>
            <person name="Artieri C.G."/>
            <person name="Barbash D.A."/>
            <person name="Barker D."/>
            <person name="Barsanti P."/>
            <person name="Batterham P."/>
            <person name="Batzoglou S."/>
            <person name="Begun D."/>
            <person name="Bhutkar A."/>
            <person name="Blanco E."/>
            <person name="Bosak S.A."/>
            <person name="Bradley R.K."/>
            <person name="Brand A.D."/>
            <person name="Brent M.R."/>
            <person name="Brooks A.N."/>
            <person name="Brown R.H."/>
            <person name="Butlin R.K."/>
            <person name="Caggese C."/>
            <person name="Calvi B.R."/>
            <person name="Bernardo de Carvalho A."/>
            <person name="Caspi A."/>
            <person name="Castrezana S."/>
            <person name="Celniker S.E."/>
            <person name="Chang J.L."/>
            <person name="Chapple C."/>
            <person name="Chatterji S."/>
            <person name="Chinwalla A."/>
            <person name="Civetta A."/>
            <person name="Clifton S.W."/>
            <person name="Comeron J.M."/>
            <person name="Costello J.C."/>
            <person name="Coyne J.A."/>
            <person name="Daub J."/>
            <person name="David R.G."/>
            <person name="Delcher A.L."/>
            <person name="Delehaunty K."/>
            <person name="Do C.B."/>
            <person name="Ebling H."/>
            <person name="Edwards K."/>
            <person name="Eickbush T."/>
            <person name="Evans J.D."/>
            <person name="Filipski A."/>
            <person name="Findeiss S."/>
            <person name="Freyhult E."/>
            <person name="Fulton L."/>
            <person name="Fulton R."/>
            <person name="Garcia A.C."/>
            <person name="Gardiner A."/>
            <person name="Garfield D.A."/>
            <person name="Garvin B.E."/>
            <person name="Gibson G."/>
            <person name="Gilbert D."/>
            <person name="Gnerre S."/>
            <person name="Godfrey J."/>
            <person name="Good R."/>
            <person name="Gotea V."/>
            <person name="Gravely B."/>
            <person name="Greenberg A.J."/>
            <person name="Griffiths-Jones S."/>
            <person name="Gross S."/>
            <person name="Guigo R."/>
            <person name="Gustafson E.A."/>
            <person name="Haerty W."/>
            <person name="Hahn M.W."/>
            <person name="Halligan D.L."/>
            <person name="Halpern A.L."/>
            <person name="Halter G.M."/>
            <person name="Han M.V."/>
            <person name="Heger A."/>
            <person name="Hillier L."/>
            <person name="Hinrichs A.S."/>
            <person name="Holmes I."/>
            <person name="Hoskins R.A."/>
            <person name="Hubisz M.J."/>
            <person name="Hultmark D."/>
            <person name="Huntley M.A."/>
            <person name="Jaffe D.B."/>
            <person name="Jagadeeshan S."/>
            <person name="Jeck W.R."/>
            <person name="Johnson J."/>
            <person name="Jones C.D."/>
            <person name="Jordan W.C."/>
            <person name="Karpen G.H."/>
            <person name="Kataoka E."/>
            <person name="Keightley P.D."/>
            <person name="Kheradpour P."/>
            <person name="Kirkness E.F."/>
            <person name="Koerich L.B."/>
            <person name="Kristiansen K."/>
            <person name="Kudrna D."/>
            <person name="Kulathinal R.J."/>
            <person name="Kumar S."/>
            <person name="Kwok R."/>
            <person name="Lander E."/>
            <person name="Langley C.H."/>
            <person name="Lapoint R."/>
            <person name="Lazzaro B.P."/>
            <person name="Lee S.J."/>
            <person name="Levesque L."/>
            <person name="Li R."/>
            <person name="Lin C.F."/>
            <person name="Lin M.F."/>
            <person name="Lindblad-Toh K."/>
            <person name="Llopart A."/>
            <person name="Long M."/>
            <person name="Low L."/>
            <person name="Lozovsky E."/>
            <person name="Lu J."/>
            <person name="Luo M."/>
            <person name="Machado C.A."/>
            <person name="Makalowski W."/>
            <person name="Marzo M."/>
            <person name="Matsuda M."/>
            <person name="Matzkin L."/>
            <person name="McAllister B."/>
            <person name="McBride C.S."/>
            <person name="McKernan B."/>
            <person name="McKernan K."/>
            <person name="Mendez-Lago M."/>
            <person name="Minx P."/>
            <person name="Mollenhauer M.U."/>
            <person name="Montooth K."/>
            <person name="Mount S.M."/>
            <person name="Mu X."/>
            <person name="Myers E."/>
            <person name="Negre B."/>
            <person name="Newfeld S."/>
            <person name="Nielsen R."/>
            <person name="Noor M.A."/>
            <person name="O'Grady P."/>
            <person name="Pachter L."/>
            <person name="Papaceit M."/>
            <person name="Parisi M.J."/>
            <person name="Parisi M."/>
            <person name="Parts L."/>
            <person name="Pedersen J.S."/>
            <person name="Pesole G."/>
            <person name="Phillippy A.M."/>
            <person name="Ponting C.P."/>
            <person name="Pop M."/>
            <person name="Porcelli D."/>
            <person name="Powell J.R."/>
            <person name="Prohaska S."/>
            <person name="Pruitt K."/>
            <person name="Puig M."/>
            <person name="Quesneville H."/>
            <person name="Ram K.R."/>
            <person name="Rand D."/>
            <person name="Rasmussen M.D."/>
            <person name="Reed L.K."/>
            <person name="Reenan R."/>
            <person name="Reily A."/>
            <person name="Remington K.A."/>
            <person name="Rieger T.T."/>
            <person name="Ritchie M.G."/>
            <person name="Robin C."/>
            <person name="Rogers Y.H."/>
            <person name="Rohde C."/>
            <person name="Rozas J."/>
            <person name="Rubenfield M.J."/>
            <person name="Ruiz A."/>
            <person name="Russo S."/>
            <person name="Salzberg S.L."/>
            <person name="Sanchez-Gracia A."/>
            <person name="Saranga D.J."/>
            <person name="Sato H."/>
            <person name="Schaeffer S.W."/>
            <person name="Schatz M.C."/>
            <person name="Schlenke T."/>
            <person name="Schwartz R."/>
            <person name="Segarra C."/>
            <person name="Singh R.S."/>
            <person name="Sirot L."/>
            <person name="Sirota M."/>
            <person name="Sisneros N.B."/>
            <person name="Smith C.D."/>
            <person name="Smith T.F."/>
            <person name="Spieth J."/>
            <person name="Stage D.E."/>
            <person name="Stark A."/>
            <person name="Stephan W."/>
            <person name="Strausberg R.L."/>
            <person name="Strempel S."/>
            <person name="Sturgill D."/>
            <person name="Sutton G."/>
            <person name="Sutton G.G."/>
            <person name="Tao W."/>
            <person name="Teichmann S."/>
            <person name="Tobari Y.N."/>
            <person name="Tomimura Y."/>
            <person name="Tsolas J.M."/>
            <person name="Valente V.L."/>
            <person name="Venter E."/>
            <person name="Venter J.C."/>
            <person name="Vicario S."/>
            <person name="Vieira F.G."/>
            <person name="Vilella A.J."/>
            <person name="Villasante A."/>
            <person name="Walenz B."/>
            <person name="Wang J."/>
            <person name="Wasserman M."/>
            <person name="Watts T."/>
            <person name="Wilson D."/>
            <person name="Wilson R.K."/>
            <person name="Wing R.A."/>
            <person name="Wolfner M.F."/>
            <person name="Wong A."/>
            <person name="Wong G.K."/>
            <person name="Wu C.I."/>
            <person name="Wu G."/>
            <person name="Yamamoto D."/>
            <person name="Yang H.P."/>
            <person name="Yang S.P."/>
            <person name="Yorke J.A."/>
            <person name="Yoshida K."/>
            <person name="Zdobnov E."/>
            <person name="Zhang P."/>
            <person name="Zhang Y."/>
            <person name="Zimin A.V."/>
            <person name="Baldwin J."/>
            <person name="Abdouelleil A."/>
            <person name="Abdulkadir J."/>
            <person name="Abebe A."/>
            <person name="Abera B."/>
            <person name="Abreu J."/>
            <person name="Acer S.C."/>
            <person name="Aftuck L."/>
            <person name="Alexander A."/>
            <person name="An P."/>
            <person name="Anderson E."/>
            <person name="Anderson S."/>
            <person name="Arachi H."/>
            <person name="Azer M."/>
            <person name="Bachantsang P."/>
            <person name="Barry A."/>
            <person name="Bayul T."/>
            <person name="Berlin A."/>
            <person name="Bessette D."/>
            <person name="Bloom T."/>
            <person name="Blye J."/>
            <person name="Boguslavskiy L."/>
            <person name="Bonnet C."/>
            <person name="Boukhgalter B."/>
            <person name="Bourzgui I."/>
            <person name="Brown A."/>
            <person name="Cahill P."/>
            <person name="Channer S."/>
            <person name="Cheshatsang Y."/>
            <person name="Chuda L."/>
            <person name="Citroen M."/>
            <person name="Collymore A."/>
            <person name="Cooke P."/>
            <person name="Costello M."/>
            <person name="D'Aco K."/>
            <person name="Daza R."/>
            <person name="De Haan G."/>
            <person name="DeGray S."/>
            <person name="DeMaso C."/>
            <person name="Dhargay N."/>
            <person name="Dooley K."/>
            <person name="Dooley E."/>
            <person name="Doricent M."/>
            <person name="Dorje P."/>
            <person name="Dorjee K."/>
            <person name="Dupes A."/>
            <person name="Elong R."/>
            <person name="Falk J."/>
            <person name="Farina A."/>
            <person name="Faro S."/>
            <person name="Ferguson D."/>
            <person name="Fisher S."/>
            <person name="Foley C.D."/>
            <person name="Franke A."/>
            <person name="Friedrich D."/>
            <person name="Gadbois L."/>
            <person name="Gearin G."/>
            <person name="Gearin C.R."/>
            <person name="Giannoukos G."/>
            <person name="Goode T."/>
            <person name="Graham J."/>
            <person name="Grandbois E."/>
            <person name="Grewal S."/>
            <person name="Gyaltsen K."/>
            <person name="Hafez N."/>
            <person name="Hagos B."/>
            <person name="Hall J."/>
            <person name="Henson C."/>
            <person name="Hollinger A."/>
            <person name="Honan T."/>
            <person name="Huard M.D."/>
            <person name="Hughes L."/>
            <person name="Hurhula B."/>
            <person name="Husby M.E."/>
            <person name="Kamat A."/>
            <person name="Kanga B."/>
            <person name="Kashin S."/>
            <person name="Khazanovich D."/>
            <person name="Kisner P."/>
            <person name="Lance K."/>
            <person name="Lara M."/>
            <person name="Lee W."/>
            <person name="Lennon N."/>
            <person name="Letendre F."/>
            <person name="LeVine R."/>
            <person name="Lipovsky A."/>
            <person name="Liu X."/>
            <person name="Liu J."/>
            <person name="Liu S."/>
            <person name="Lokyitsang T."/>
            <person name="Lokyitsang Y."/>
            <person name="Lubonja R."/>
            <person name="Lui A."/>
            <person name="MacDonald P."/>
            <person name="Magnisalis V."/>
            <person name="Maru K."/>
            <person name="Matthews C."/>
            <person name="McCusker W."/>
            <person name="McDonough S."/>
            <person name="Mehta T."/>
            <person name="Meldrim J."/>
            <person name="Meneus L."/>
            <person name="Mihai O."/>
            <person name="Mihalev A."/>
            <person name="Mihova T."/>
            <person name="Mittelman R."/>
            <person name="Mlenga V."/>
            <person name="Montmayeur A."/>
            <person name="Mulrain L."/>
            <person name="Navidi A."/>
            <person name="Naylor J."/>
            <person name="Negash T."/>
            <person name="Nguyen T."/>
            <person name="Nguyen N."/>
            <person name="Nicol R."/>
            <person name="Norbu C."/>
            <person name="Norbu N."/>
            <person name="Novod N."/>
            <person name="O'Neill B."/>
            <person name="Osman S."/>
            <person name="Markiewicz E."/>
            <person name="Oyono O.L."/>
            <person name="Patti C."/>
            <person name="Phunkhang P."/>
            <person name="Pierre F."/>
            <person name="Priest M."/>
            <person name="Raghuraman S."/>
            <person name="Rege F."/>
            <person name="Reyes R."/>
            <person name="Rise C."/>
            <person name="Rogov P."/>
            <person name="Ross K."/>
            <person name="Ryan E."/>
            <person name="Settipalli S."/>
            <person name="Shea T."/>
            <person name="Sherpa N."/>
            <person name="Shi L."/>
            <person name="Shih D."/>
            <person name="Sparrow T."/>
            <person name="Spaulding J."/>
            <person name="Stalker J."/>
            <person name="Stange-Thomann N."/>
            <person name="Stavropoulos S."/>
            <person name="Stone C."/>
            <person name="Strader C."/>
            <person name="Tesfaye S."/>
            <person name="Thomson T."/>
            <person name="Thoulutsang Y."/>
            <person name="Thoulutsang D."/>
            <person name="Topham K."/>
            <person name="Topping I."/>
            <person name="Tsamla T."/>
            <person name="Vassiliev H."/>
            <person name="Vo A."/>
            <person name="Wangchuk T."/>
            <person name="Wangdi T."/>
            <person name="Weiand M."/>
            <person name="Wilkinson J."/>
            <person name="Wilson A."/>
            <person name="Yadav S."/>
            <person name="Young G."/>
            <person name="Yu Q."/>
            <person name="Zembek L."/>
            <person name="Zhong D."/>
            <person name="Zimmer A."/>
            <person name="Zwirko Z."/>
            <person name="Jaffe D.B."/>
            <person name="Alvarez P."/>
            <person name="Brockman W."/>
            <person name="Butler J."/>
            <person name="Chin C."/>
            <person name="Gnerre S."/>
            <person name="Grabherr M."/>
            <person name="Kleber M."/>
            <person name="Mauceli E."/>
            <person name="MacCallum I."/>
        </authorList>
    </citation>
    <scope>NUCLEOTIDE SEQUENCE [LARGE SCALE GENOMIC DNA]</scope>
    <source>
        <strain evidence="8">Tucson 14024-0371.13</strain>
    </source>
</reference>
<feature type="binding site" evidence="5">
    <location>
        <position position="203"/>
    </location>
    <ligand>
        <name>Mg(2+)</name>
        <dbReference type="ChEBI" id="CHEBI:18420"/>
        <note>catalytic</note>
    </ligand>
</feature>
<evidence type="ECO:0000256" key="4">
    <source>
        <dbReference type="PIRSR" id="PIRSR640255-1"/>
    </source>
</evidence>
<dbReference type="Gene3D" id="3.40.570.10">
    <property type="entry name" value="Extracellular Endonuclease, subunit A"/>
    <property type="match status" value="1"/>
</dbReference>
<sequence>MIEGTNRIFTNRDASNNYELKRNQRVRTSEVLHMVCKDDDIVQSTCQQNRNFSRPFPMRCTRPIAPTASIVTDASCSATMYSVGYTIRNRHLELYRACYDRTLIKALFTTHTVYQKSFNPQRPCTEFTRDGALSQADAESFLPRNVFRSFRQIFGNTQRYIRNDRDVIINRGHLTPSGDYLYGDQMCATFKYINVVPQFKSINDNNWETIERWVRTRISVGGTLRIKTGVTGTLTLPDRQRRQRRVILGANVKNPMPEWMYKVVRTASNQPHTVFVTYNNIFATSRPNAPNFCRSIPCPVTLVNTAAAGYTFCCNATTFAL</sequence>
<dbReference type="InterPro" id="IPR044929">
    <property type="entry name" value="DNA/RNA_non-sp_Endonuclease_sf"/>
</dbReference>
<dbReference type="eggNOG" id="ENOG502T9E5">
    <property type="taxonomic scope" value="Eukaryota"/>
</dbReference>
<dbReference type="GeneID" id="6499229"/>
<dbReference type="AlphaFoldDB" id="B3LV90"/>
<dbReference type="InterPro" id="IPR040255">
    <property type="entry name" value="Non-specific_endonuclease"/>
</dbReference>
<name>B3LV90_DROAN</name>
<evidence type="ECO:0000256" key="5">
    <source>
        <dbReference type="PIRSR" id="PIRSR640255-2"/>
    </source>
</evidence>
<gene>
    <name evidence="7" type="primary">Dana\GF16433</name>
    <name evidence="7" type="synonym">dana_GLEANR_17703</name>
    <name evidence="7" type="ORF">GF16433</name>
</gene>
<protein>
    <recommendedName>
        <fullName evidence="6">DNA/RNA non-specific endonuclease/pyrophosphatase/phosphodiesterase domain-containing protein</fullName>
    </recommendedName>
</protein>
<dbReference type="GO" id="GO:0000014">
    <property type="term" value="F:single-stranded DNA endodeoxyribonuclease activity"/>
    <property type="evidence" value="ECO:0007669"/>
    <property type="project" value="TreeGrafter"/>
</dbReference>
<keyword evidence="8" id="KW-1185">Reference proteome</keyword>
<dbReference type="STRING" id="7217.B3LV90"/>
<keyword evidence="7" id="KW-0378">Hydrolase</keyword>
<feature type="active site" description="Proton acceptor" evidence="4">
    <location>
        <position position="173"/>
    </location>
</feature>
<keyword evidence="3" id="KW-0255">Endonuclease</keyword>
<dbReference type="GO" id="GO:0006309">
    <property type="term" value="P:apoptotic DNA fragmentation"/>
    <property type="evidence" value="ECO:0007669"/>
    <property type="project" value="TreeGrafter"/>
</dbReference>
<evidence type="ECO:0000313" key="7">
    <source>
        <dbReference type="EMBL" id="EDV43622.2"/>
    </source>
</evidence>
<dbReference type="GO" id="GO:0046872">
    <property type="term" value="F:metal ion binding"/>
    <property type="evidence" value="ECO:0007669"/>
    <property type="project" value="UniProtKB-KW"/>
</dbReference>
<dbReference type="EMBL" id="CH902617">
    <property type="protein sequence ID" value="EDV43622.2"/>
    <property type="molecule type" value="Genomic_DNA"/>
</dbReference>
<keyword evidence="2" id="KW-0540">Nuclease</keyword>
<dbReference type="PANTHER" id="PTHR13966">
    <property type="entry name" value="ENDONUCLEASE RELATED"/>
    <property type="match status" value="1"/>
</dbReference>
<dbReference type="SUPFAM" id="SSF54060">
    <property type="entry name" value="His-Me finger endonucleases"/>
    <property type="match status" value="1"/>
</dbReference>
<dbReference type="GO" id="GO:0003676">
    <property type="term" value="F:nucleic acid binding"/>
    <property type="evidence" value="ECO:0007669"/>
    <property type="project" value="InterPro"/>
</dbReference>
<dbReference type="GO" id="GO:0004521">
    <property type="term" value="F:RNA endonuclease activity"/>
    <property type="evidence" value="ECO:0007669"/>
    <property type="project" value="TreeGrafter"/>
</dbReference>
<dbReference type="InterPro" id="IPR001604">
    <property type="entry name" value="Endo_G_ENPP1-like_dom"/>
</dbReference>
<evidence type="ECO:0000256" key="3">
    <source>
        <dbReference type="ARBA" id="ARBA00022759"/>
    </source>
</evidence>
<evidence type="ECO:0000313" key="8">
    <source>
        <dbReference type="Proteomes" id="UP000007801"/>
    </source>
</evidence>
<dbReference type="SMART" id="SM00892">
    <property type="entry name" value="Endonuclease_NS"/>
    <property type="match status" value="1"/>
</dbReference>
<organism evidence="7 8">
    <name type="scientific">Drosophila ananassae</name>
    <name type="common">Fruit fly</name>
    <dbReference type="NCBI Taxonomy" id="7217"/>
    <lineage>
        <taxon>Eukaryota</taxon>
        <taxon>Metazoa</taxon>
        <taxon>Ecdysozoa</taxon>
        <taxon>Arthropoda</taxon>
        <taxon>Hexapoda</taxon>
        <taxon>Insecta</taxon>
        <taxon>Pterygota</taxon>
        <taxon>Neoptera</taxon>
        <taxon>Endopterygota</taxon>
        <taxon>Diptera</taxon>
        <taxon>Brachycera</taxon>
        <taxon>Muscomorpha</taxon>
        <taxon>Ephydroidea</taxon>
        <taxon>Drosophilidae</taxon>
        <taxon>Drosophila</taxon>
        <taxon>Sophophora</taxon>
    </lineage>
</organism>
<accession>B3LV90</accession>
<dbReference type="HOGENOM" id="CLU_048495_0_0_1"/>
<keyword evidence="5" id="KW-0479">Metal-binding</keyword>
<comment type="similarity">
    <text evidence="1">Belongs to the DNA/RNA non-specific endonuclease family.</text>
</comment>
<feature type="domain" description="DNA/RNA non-specific endonuclease/pyrophosphatase/phosphodiesterase" evidence="6">
    <location>
        <begin position="91"/>
        <end position="319"/>
    </location>
</feature>
<dbReference type="GO" id="GO:0005743">
    <property type="term" value="C:mitochondrial inner membrane"/>
    <property type="evidence" value="ECO:0007669"/>
    <property type="project" value="TreeGrafter"/>
</dbReference>
<evidence type="ECO:0000256" key="1">
    <source>
        <dbReference type="ARBA" id="ARBA00010052"/>
    </source>
</evidence>